<proteinExistence type="inferred from homology"/>
<dbReference type="Pfam" id="PF02321">
    <property type="entry name" value="OEP"/>
    <property type="match status" value="2"/>
</dbReference>
<comment type="caution">
    <text evidence="9">The sequence shown here is derived from an EMBL/GenBank/DDBJ whole genome shotgun (WGS) entry which is preliminary data.</text>
</comment>
<accession>A0ABP8ZUT6</accession>
<keyword evidence="4" id="KW-1134">Transmembrane beta strand</keyword>
<keyword evidence="8" id="KW-0732">Signal</keyword>
<keyword evidence="6" id="KW-0472">Membrane</keyword>
<protein>
    <submittedName>
        <fullName evidence="9">TolC family protein</fullName>
    </submittedName>
</protein>
<keyword evidence="7" id="KW-0998">Cell outer membrane</keyword>
<organism evidence="9 10">
    <name type="scientific">Flavobacterium hankyongi</name>
    <dbReference type="NCBI Taxonomy" id="1176532"/>
    <lineage>
        <taxon>Bacteria</taxon>
        <taxon>Pseudomonadati</taxon>
        <taxon>Bacteroidota</taxon>
        <taxon>Flavobacteriia</taxon>
        <taxon>Flavobacteriales</taxon>
        <taxon>Flavobacteriaceae</taxon>
        <taxon>Flavobacterium</taxon>
    </lineage>
</organism>
<feature type="signal peptide" evidence="8">
    <location>
        <begin position="1"/>
        <end position="19"/>
    </location>
</feature>
<name>A0ABP8ZUT6_9FLAO</name>
<evidence type="ECO:0000256" key="1">
    <source>
        <dbReference type="ARBA" id="ARBA00004442"/>
    </source>
</evidence>
<sequence>MMKFLFQIVLVVFVPKVMAQEVLTVDQAVQIALKNNYDIKIATNDLSVDKVNNSIGNAGMLPQVDASLTKNNSIQNSKQTQSNGDVRQLDNAKNNRLEYGVNLGWTIFDGLKMFARYDQLKQLEKQGDTQLKLTVLTKVSDVMTTYYDLVQQQQLIKALDTTIVISKQRLKTAENRFTIGKAAKLEVLNAQVDLNTDTSVLLKQKEQFGITKIRLNELLARDLAVDFQVIEEVTVDDKLQLEELKTLTEKQNLQLQLALINKRVAELDLKQTKGNRYPTVRLNTGYTFVETESSLGFTSATSSRGLNYGVTATLPIFNGFSQNRNEKIAKLQVENSSLMVEQQKQTVNAQLASAFQTYLTNVELAKLEESNEAIAKRNMEITFDKFKIGTVPTIEFRNAQENYINAIARNSNAKFQAKISEIVLQQIAGNIKF</sequence>
<evidence type="ECO:0000256" key="7">
    <source>
        <dbReference type="ARBA" id="ARBA00023237"/>
    </source>
</evidence>
<feature type="chain" id="PRO_5045943258" evidence="8">
    <location>
        <begin position="20"/>
        <end position="433"/>
    </location>
</feature>
<comment type="similarity">
    <text evidence="2">Belongs to the outer membrane factor (OMF) (TC 1.B.17) family.</text>
</comment>
<keyword evidence="5" id="KW-0812">Transmembrane</keyword>
<evidence type="ECO:0000256" key="4">
    <source>
        <dbReference type="ARBA" id="ARBA00022452"/>
    </source>
</evidence>
<gene>
    <name evidence="9" type="ORF">GCM10023230_13880</name>
</gene>
<evidence type="ECO:0000256" key="5">
    <source>
        <dbReference type="ARBA" id="ARBA00022692"/>
    </source>
</evidence>
<evidence type="ECO:0000256" key="8">
    <source>
        <dbReference type="SAM" id="SignalP"/>
    </source>
</evidence>
<dbReference type="PANTHER" id="PTHR30026">
    <property type="entry name" value="OUTER MEMBRANE PROTEIN TOLC"/>
    <property type="match status" value="1"/>
</dbReference>
<dbReference type="InterPro" id="IPR003423">
    <property type="entry name" value="OMP_efflux"/>
</dbReference>
<evidence type="ECO:0000256" key="6">
    <source>
        <dbReference type="ARBA" id="ARBA00023136"/>
    </source>
</evidence>
<dbReference type="EMBL" id="BAABIP010000011">
    <property type="protein sequence ID" value="GAA4765543.1"/>
    <property type="molecule type" value="Genomic_DNA"/>
</dbReference>
<evidence type="ECO:0000313" key="10">
    <source>
        <dbReference type="Proteomes" id="UP001500141"/>
    </source>
</evidence>
<dbReference type="SUPFAM" id="SSF56954">
    <property type="entry name" value="Outer membrane efflux proteins (OEP)"/>
    <property type="match status" value="1"/>
</dbReference>
<keyword evidence="10" id="KW-1185">Reference proteome</keyword>
<reference evidence="10" key="1">
    <citation type="journal article" date="2019" name="Int. J. Syst. Evol. Microbiol.">
        <title>The Global Catalogue of Microorganisms (GCM) 10K type strain sequencing project: providing services to taxonomists for standard genome sequencing and annotation.</title>
        <authorList>
            <consortium name="The Broad Institute Genomics Platform"/>
            <consortium name="The Broad Institute Genome Sequencing Center for Infectious Disease"/>
            <person name="Wu L."/>
            <person name="Ma J."/>
        </authorList>
    </citation>
    <scope>NUCLEOTIDE SEQUENCE [LARGE SCALE GENOMIC DNA]</scope>
    <source>
        <strain evidence="10">JCM 18198</strain>
    </source>
</reference>
<dbReference type="Gene3D" id="1.20.1600.10">
    <property type="entry name" value="Outer membrane efflux proteins (OEP)"/>
    <property type="match status" value="1"/>
</dbReference>
<dbReference type="PANTHER" id="PTHR30026:SF20">
    <property type="entry name" value="OUTER MEMBRANE PROTEIN TOLC"/>
    <property type="match status" value="1"/>
</dbReference>
<comment type="subcellular location">
    <subcellularLocation>
        <location evidence="1">Cell outer membrane</location>
    </subcellularLocation>
</comment>
<dbReference type="InterPro" id="IPR051906">
    <property type="entry name" value="TolC-like"/>
</dbReference>
<evidence type="ECO:0000256" key="3">
    <source>
        <dbReference type="ARBA" id="ARBA00022448"/>
    </source>
</evidence>
<dbReference type="Proteomes" id="UP001500141">
    <property type="component" value="Unassembled WGS sequence"/>
</dbReference>
<evidence type="ECO:0000313" key="9">
    <source>
        <dbReference type="EMBL" id="GAA4765543.1"/>
    </source>
</evidence>
<evidence type="ECO:0000256" key="2">
    <source>
        <dbReference type="ARBA" id="ARBA00007613"/>
    </source>
</evidence>
<keyword evidence="3" id="KW-0813">Transport</keyword>